<keyword evidence="2" id="KW-1185">Reference proteome</keyword>
<sequence length="56" mass="6453">YWTFRGRLANGMSLVRVAYVFSPEYTQTCDSLSKVPNRASMVHSLIEAYGLLEHMR</sequence>
<name>A0A3Q3WUU7_MOLML</name>
<reference evidence="1" key="2">
    <citation type="submission" date="2025-09" db="UniProtKB">
        <authorList>
            <consortium name="Ensembl"/>
        </authorList>
    </citation>
    <scope>IDENTIFICATION</scope>
</reference>
<reference evidence="1" key="1">
    <citation type="submission" date="2025-08" db="UniProtKB">
        <authorList>
            <consortium name="Ensembl"/>
        </authorList>
    </citation>
    <scope>IDENTIFICATION</scope>
</reference>
<proteinExistence type="predicted"/>
<dbReference type="Proteomes" id="UP000261620">
    <property type="component" value="Unplaced"/>
</dbReference>
<evidence type="ECO:0000313" key="1">
    <source>
        <dbReference type="Ensembl" id="ENSMMOP00000019168.1"/>
    </source>
</evidence>
<protein>
    <submittedName>
        <fullName evidence="1">Uncharacterized protein</fullName>
    </submittedName>
</protein>
<organism evidence="1 2">
    <name type="scientific">Mola mola</name>
    <name type="common">Ocean sunfish</name>
    <name type="synonym">Tetraodon mola</name>
    <dbReference type="NCBI Taxonomy" id="94237"/>
    <lineage>
        <taxon>Eukaryota</taxon>
        <taxon>Metazoa</taxon>
        <taxon>Chordata</taxon>
        <taxon>Craniata</taxon>
        <taxon>Vertebrata</taxon>
        <taxon>Euteleostomi</taxon>
        <taxon>Actinopterygii</taxon>
        <taxon>Neopterygii</taxon>
        <taxon>Teleostei</taxon>
        <taxon>Neoteleostei</taxon>
        <taxon>Acanthomorphata</taxon>
        <taxon>Eupercaria</taxon>
        <taxon>Tetraodontiformes</taxon>
        <taxon>Molidae</taxon>
        <taxon>Mola</taxon>
    </lineage>
</organism>
<dbReference type="STRING" id="94237.ENSMMOP00000019168"/>
<dbReference type="Ensembl" id="ENSMMOT00000019488.1">
    <property type="protein sequence ID" value="ENSMMOP00000019168.1"/>
    <property type="gene ID" value="ENSMMOG00000014515.1"/>
</dbReference>
<accession>A0A3Q3WUU7</accession>
<evidence type="ECO:0000313" key="2">
    <source>
        <dbReference type="Proteomes" id="UP000261620"/>
    </source>
</evidence>
<dbReference type="AlphaFoldDB" id="A0A3Q3WUU7"/>